<gene>
    <name evidence="1" type="ORF">B1R32_102106</name>
</gene>
<evidence type="ECO:0000313" key="1">
    <source>
        <dbReference type="EMBL" id="PQV65099.1"/>
    </source>
</evidence>
<sequence length="103" mass="11821">MRPDHERIQRAPAENLDEAIDDALEGSVRAEQLRGYISALKGRQERIARDLDIAHDEAERTVLKTKLDEIDEQIGVLREEESINSFIEDTVKFSHEVHRLSEG</sequence>
<protein>
    <submittedName>
        <fullName evidence="1">Uncharacterized protein</fullName>
    </submittedName>
</protein>
<dbReference type="AlphaFoldDB" id="A0A2S8SWG5"/>
<organism evidence="1 2">
    <name type="scientific">Abditibacterium utsteinense</name>
    <dbReference type="NCBI Taxonomy" id="1960156"/>
    <lineage>
        <taxon>Bacteria</taxon>
        <taxon>Pseudomonadati</taxon>
        <taxon>Abditibacteriota</taxon>
        <taxon>Abditibacteriia</taxon>
        <taxon>Abditibacteriales</taxon>
        <taxon>Abditibacteriaceae</taxon>
        <taxon>Abditibacterium</taxon>
    </lineage>
</organism>
<accession>A0A2S8SWG5</accession>
<dbReference type="RefSeq" id="WP_105482412.1">
    <property type="nucleotide sequence ID" value="NZ_NIGF01000002.1"/>
</dbReference>
<proteinExistence type="predicted"/>
<comment type="caution">
    <text evidence="1">The sequence shown here is derived from an EMBL/GenBank/DDBJ whole genome shotgun (WGS) entry which is preliminary data.</text>
</comment>
<dbReference type="InParanoid" id="A0A2S8SWG5"/>
<dbReference type="EMBL" id="NIGF01000002">
    <property type="protein sequence ID" value="PQV65099.1"/>
    <property type="molecule type" value="Genomic_DNA"/>
</dbReference>
<evidence type="ECO:0000313" key="2">
    <source>
        <dbReference type="Proteomes" id="UP000237684"/>
    </source>
</evidence>
<keyword evidence="2" id="KW-1185">Reference proteome</keyword>
<dbReference type="Proteomes" id="UP000237684">
    <property type="component" value="Unassembled WGS sequence"/>
</dbReference>
<reference evidence="1 2" key="1">
    <citation type="journal article" date="2018" name="Syst. Appl. Microbiol.">
        <title>Abditibacterium utsteinense sp. nov., the first cultivated member of candidate phylum FBP, isolated from ice-free Antarctic soil samples.</title>
        <authorList>
            <person name="Tahon G."/>
            <person name="Tytgat B."/>
            <person name="Lebbe L."/>
            <person name="Carlier A."/>
            <person name="Willems A."/>
        </authorList>
    </citation>
    <scope>NUCLEOTIDE SEQUENCE [LARGE SCALE GENOMIC DNA]</scope>
    <source>
        <strain evidence="1 2">LMG 29911</strain>
    </source>
</reference>
<name>A0A2S8SWG5_9BACT</name>